<reference evidence="1 2" key="1">
    <citation type="submission" date="2021-06" db="EMBL/GenBank/DDBJ databases">
        <authorList>
            <person name="Palmer J.M."/>
        </authorList>
    </citation>
    <scope>NUCLEOTIDE SEQUENCE [LARGE SCALE GENOMIC DNA]</scope>
    <source>
        <strain evidence="1 2">XC_2019</strain>
        <tissue evidence="1">Muscle</tissue>
    </source>
</reference>
<proteinExistence type="predicted"/>
<sequence length="102" mass="11431">MDGTDEGKKSLVHMRPTWSHLTYSSSVVPEPFNLGSAALFRFGPDLLCSTVAGLFWSGSVCLFWYGSNDVFWSNSMVLFRYRSEAGSGPGWLVIFHMFLHSD</sequence>
<gene>
    <name evidence="1" type="ORF">XENOCAPTIV_018671</name>
</gene>
<dbReference type="Proteomes" id="UP001434883">
    <property type="component" value="Unassembled WGS sequence"/>
</dbReference>
<accession>A0ABV0RRW0</accession>
<keyword evidence="2" id="KW-1185">Reference proteome</keyword>
<organism evidence="1 2">
    <name type="scientific">Xenoophorus captivus</name>
    <dbReference type="NCBI Taxonomy" id="1517983"/>
    <lineage>
        <taxon>Eukaryota</taxon>
        <taxon>Metazoa</taxon>
        <taxon>Chordata</taxon>
        <taxon>Craniata</taxon>
        <taxon>Vertebrata</taxon>
        <taxon>Euteleostomi</taxon>
        <taxon>Actinopterygii</taxon>
        <taxon>Neopterygii</taxon>
        <taxon>Teleostei</taxon>
        <taxon>Neoteleostei</taxon>
        <taxon>Acanthomorphata</taxon>
        <taxon>Ovalentaria</taxon>
        <taxon>Atherinomorphae</taxon>
        <taxon>Cyprinodontiformes</taxon>
        <taxon>Goodeidae</taxon>
        <taxon>Xenoophorus</taxon>
    </lineage>
</organism>
<dbReference type="EMBL" id="JAHRIN010054340">
    <property type="protein sequence ID" value="MEQ2210749.1"/>
    <property type="molecule type" value="Genomic_DNA"/>
</dbReference>
<protein>
    <submittedName>
        <fullName evidence="1">Uncharacterized protein</fullName>
    </submittedName>
</protein>
<comment type="caution">
    <text evidence="1">The sequence shown here is derived from an EMBL/GenBank/DDBJ whole genome shotgun (WGS) entry which is preliminary data.</text>
</comment>
<name>A0ABV0RRW0_9TELE</name>
<evidence type="ECO:0000313" key="2">
    <source>
        <dbReference type="Proteomes" id="UP001434883"/>
    </source>
</evidence>
<evidence type="ECO:0000313" key="1">
    <source>
        <dbReference type="EMBL" id="MEQ2210749.1"/>
    </source>
</evidence>